<reference evidence="7 8" key="1">
    <citation type="submission" date="2024-02" db="EMBL/GenBank/DDBJ databases">
        <authorList>
            <person name="Vignale AGUSTIN F."/>
            <person name="Sosa J E."/>
            <person name="Modenutti C."/>
        </authorList>
    </citation>
    <scope>NUCLEOTIDE SEQUENCE [LARGE SCALE GENOMIC DNA]</scope>
</reference>
<dbReference type="Gene3D" id="2.40.330.10">
    <property type="entry name" value="DNA-binding pseudobarrel domain"/>
    <property type="match status" value="1"/>
</dbReference>
<organism evidence="7 8">
    <name type="scientific">Ilex paraguariensis</name>
    <name type="common">yerba mate</name>
    <dbReference type="NCBI Taxonomy" id="185542"/>
    <lineage>
        <taxon>Eukaryota</taxon>
        <taxon>Viridiplantae</taxon>
        <taxon>Streptophyta</taxon>
        <taxon>Embryophyta</taxon>
        <taxon>Tracheophyta</taxon>
        <taxon>Spermatophyta</taxon>
        <taxon>Magnoliopsida</taxon>
        <taxon>eudicotyledons</taxon>
        <taxon>Gunneridae</taxon>
        <taxon>Pentapetalae</taxon>
        <taxon>asterids</taxon>
        <taxon>campanulids</taxon>
        <taxon>Aquifoliales</taxon>
        <taxon>Aquifoliaceae</taxon>
        <taxon>Ilex</taxon>
    </lineage>
</organism>
<dbReference type="Proteomes" id="UP001642360">
    <property type="component" value="Unassembled WGS sequence"/>
</dbReference>
<evidence type="ECO:0000256" key="5">
    <source>
        <dbReference type="ARBA" id="ARBA00023242"/>
    </source>
</evidence>
<dbReference type="InterPro" id="IPR015300">
    <property type="entry name" value="DNA-bd_pseudobarrel_sf"/>
</dbReference>
<sequence>MKSVALASQINKVLRETVTHFIPFSSFFDLHLFQLKNWVCTLHAVMEPELLSFHKTLTNSDVKRNCELSNKARYLPPSNGVLIVRDVDGIPYRFRAPKRRSGRRSLTQDWKAFAVAKELKVGQKIRMYRLGHGNEYVMEGAVQLFGKVIGWRRL</sequence>
<feature type="domain" description="TF-B3" evidence="6">
    <location>
        <begin position="53"/>
        <end position="148"/>
    </location>
</feature>
<dbReference type="GO" id="GO:0003677">
    <property type="term" value="F:DNA binding"/>
    <property type="evidence" value="ECO:0007669"/>
    <property type="project" value="UniProtKB-KW"/>
</dbReference>
<keyword evidence="5" id="KW-0539">Nucleus</keyword>
<dbReference type="EMBL" id="CAUOFW020000048">
    <property type="protein sequence ID" value="CAK9133516.1"/>
    <property type="molecule type" value="Genomic_DNA"/>
</dbReference>
<evidence type="ECO:0000256" key="1">
    <source>
        <dbReference type="ARBA" id="ARBA00004123"/>
    </source>
</evidence>
<evidence type="ECO:0000313" key="7">
    <source>
        <dbReference type="EMBL" id="CAK9133516.1"/>
    </source>
</evidence>
<comment type="subcellular location">
    <subcellularLocation>
        <location evidence="1">Nucleus</location>
    </subcellularLocation>
</comment>
<evidence type="ECO:0000256" key="4">
    <source>
        <dbReference type="ARBA" id="ARBA00023163"/>
    </source>
</evidence>
<proteinExistence type="predicted"/>
<dbReference type="SMART" id="SM01019">
    <property type="entry name" value="B3"/>
    <property type="match status" value="1"/>
</dbReference>
<dbReference type="AlphaFoldDB" id="A0ABC8QLM2"/>
<keyword evidence="3" id="KW-0238">DNA-binding</keyword>
<keyword evidence="2" id="KW-0805">Transcription regulation</keyword>
<dbReference type="CDD" id="cd10017">
    <property type="entry name" value="B3_DNA"/>
    <property type="match status" value="1"/>
</dbReference>
<evidence type="ECO:0000256" key="3">
    <source>
        <dbReference type="ARBA" id="ARBA00023125"/>
    </source>
</evidence>
<name>A0ABC8QLM2_9AQUA</name>
<dbReference type="GO" id="GO:0005634">
    <property type="term" value="C:nucleus"/>
    <property type="evidence" value="ECO:0007669"/>
    <property type="project" value="UniProtKB-SubCell"/>
</dbReference>
<accession>A0ABC8QLM2</accession>
<dbReference type="SUPFAM" id="SSF101936">
    <property type="entry name" value="DNA-binding pseudobarrel domain"/>
    <property type="match status" value="1"/>
</dbReference>
<keyword evidence="4" id="KW-0804">Transcription</keyword>
<dbReference type="InterPro" id="IPR003340">
    <property type="entry name" value="B3_DNA-bd"/>
</dbReference>
<evidence type="ECO:0000256" key="2">
    <source>
        <dbReference type="ARBA" id="ARBA00023015"/>
    </source>
</evidence>
<evidence type="ECO:0000259" key="6">
    <source>
        <dbReference type="SMART" id="SM01019"/>
    </source>
</evidence>
<comment type="caution">
    <text evidence="7">The sequence shown here is derived from an EMBL/GenBank/DDBJ whole genome shotgun (WGS) entry which is preliminary data.</text>
</comment>
<keyword evidence="8" id="KW-1185">Reference proteome</keyword>
<gene>
    <name evidence="7" type="ORF">ILEXP_LOCUS430</name>
</gene>
<evidence type="ECO:0000313" key="8">
    <source>
        <dbReference type="Proteomes" id="UP001642360"/>
    </source>
</evidence>
<protein>
    <recommendedName>
        <fullName evidence="6">TF-B3 domain-containing protein</fullName>
    </recommendedName>
</protein>